<name>A0A7W7LG92_STRNE</name>
<dbReference type="RefSeq" id="WP_184738349.1">
    <property type="nucleotide sequence ID" value="NZ_CP147867.1"/>
</dbReference>
<sequence>MQTDTVKRFLNALSPASRDDVQHMPAEKQEQMAAAWEKYLSDDTSLLTLSELDPPSAEHRAAEHVIQDLH</sequence>
<dbReference type="AlphaFoldDB" id="A0A7W7LG92"/>
<feature type="region of interest" description="Disordered" evidence="1">
    <location>
        <begin position="51"/>
        <end position="70"/>
    </location>
</feature>
<protein>
    <submittedName>
        <fullName evidence="2">ABC-type nitrate/sulfonate/bicarbonate transport system substrate-binding protein</fullName>
    </submittedName>
</protein>
<feature type="compositionally biased region" description="Basic and acidic residues" evidence="1">
    <location>
        <begin position="56"/>
        <end position="70"/>
    </location>
</feature>
<accession>A0A7W7LG92</accession>
<evidence type="ECO:0000256" key="1">
    <source>
        <dbReference type="SAM" id="MobiDB-lite"/>
    </source>
</evidence>
<organism evidence="2 3">
    <name type="scientific">Streptomyces netropsis</name>
    <name type="common">Streptoverticillium netropsis</name>
    <dbReference type="NCBI Taxonomy" id="55404"/>
    <lineage>
        <taxon>Bacteria</taxon>
        <taxon>Bacillati</taxon>
        <taxon>Actinomycetota</taxon>
        <taxon>Actinomycetes</taxon>
        <taxon>Kitasatosporales</taxon>
        <taxon>Streptomycetaceae</taxon>
        <taxon>Streptomyces</taxon>
    </lineage>
</organism>
<reference evidence="2 3" key="1">
    <citation type="submission" date="2020-08" db="EMBL/GenBank/DDBJ databases">
        <title>Genomic Encyclopedia of Type Strains, Phase III (KMG-III): the genomes of soil and plant-associated and newly described type strains.</title>
        <authorList>
            <person name="Whitman W."/>
        </authorList>
    </citation>
    <scope>NUCLEOTIDE SEQUENCE [LARGE SCALE GENOMIC DNA]</scope>
    <source>
        <strain evidence="2 3">CECT 3265</strain>
    </source>
</reference>
<proteinExistence type="predicted"/>
<evidence type="ECO:0000313" key="2">
    <source>
        <dbReference type="EMBL" id="MBB4889703.1"/>
    </source>
</evidence>
<dbReference type="EMBL" id="JACHJG010000014">
    <property type="protein sequence ID" value="MBB4889703.1"/>
    <property type="molecule type" value="Genomic_DNA"/>
</dbReference>
<keyword evidence="3" id="KW-1185">Reference proteome</keyword>
<gene>
    <name evidence="2" type="ORF">FHS38_005779</name>
</gene>
<evidence type="ECO:0000313" key="3">
    <source>
        <dbReference type="Proteomes" id="UP000556436"/>
    </source>
</evidence>
<comment type="caution">
    <text evidence="2">The sequence shown here is derived from an EMBL/GenBank/DDBJ whole genome shotgun (WGS) entry which is preliminary data.</text>
</comment>
<dbReference type="Proteomes" id="UP000556436">
    <property type="component" value="Unassembled WGS sequence"/>
</dbReference>